<evidence type="ECO:0000313" key="3">
    <source>
        <dbReference type="WBParaSite" id="PTRK_0000135600.1"/>
    </source>
</evidence>
<dbReference type="PANTHER" id="PTHR14689">
    <property type="entry name" value="PHORBOL-ESTER_DAG-TYPE DOMAIN-CONTAINING PROTEIN"/>
    <property type="match status" value="1"/>
</dbReference>
<organism evidence="2 3">
    <name type="scientific">Parastrongyloides trichosuri</name>
    <name type="common">Possum-specific nematode worm</name>
    <dbReference type="NCBI Taxonomy" id="131310"/>
    <lineage>
        <taxon>Eukaryota</taxon>
        <taxon>Metazoa</taxon>
        <taxon>Ecdysozoa</taxon>
        <taxon>Nematoda</taxon>
        <taxon>Chromadorea</taxon>
        <taxon>Rhabditida</taxon>
        <taxon>Tylenchina</taxon>
        <taxon>Panagrolaimomorpha</taxon>
        <taxon>Strongyloidoidea</taxon>
        <taxon>Strongyloididae</taxon>
        <taxon>Parastrongyloides</taxon>
    </lineage>
</organism>
<dbReference type="GO" id="GO:0005634">
    <property type="term" value="C:nucleus"/>
    <property type="evidence" value="ECO:0007669"/>
    <property type="project" value="TreeGrafter"/>
</dbReference>
<evidence type="ECO:0000313" key="2">
    <source>
        <dbReference type="Proteomes" id="UP000038045"/>
    </source>
</evidence>
<accession>A0A0N4Z378</accession>
<proteinExistence type="predicted"/>
<protein>
    <submittedName>
        <fullName evidence="3">DUF4211 domain-containing protein</fullName>
    </submittedName>
</protein>
<feature type="compositionally biased region" description="Polar residues" evidence="1">
    <location>
        <begin position="486"/>
        <end position="495"/>
    </location>
</feature>
<name>A0A0N4Z378_PARTI</name>
<dbReference type="Proteomes" id="UP000038045">
    <property type="component" value="Unplaced"/>
</dbReference>
<feature type="region of interest" description="Disordered" evidence="1">
    <location>
        <begin position="481"/>
        <end position="519"/>
    </location>
</feature>
<keyword evidence="2" id="KW-1185">Reference proteome</keyword>
<evidence type="ECO:0000256" key="1">
    <source>
        <dbReference type="SAM" id="MobiDB-lite"/>
    </source>
</evidence>
<dbReference type="PANTHER" id="PTHR14689:SF0">
    <property type="entry name" value="COILED-COIL DOMAIN-CONTAINING PROTEIN 82"/>
    <property type="match status" value="1"/>
</dbReference>
<dbReference type="AlphaFoldDB" id="A0A0N4Z378"/>
<reference evidence="3" key="1">
    <citation type="submission" date="2017-02" db="UniProtKB">
        <authorList>
            <consortium name="WormBaseParasite"/>
        </authorList>
    </citation>
    <scope>IDENTIFICATION</scope>
</reference>
<feature type="region of interest" description="Disordered" evidence="1">
    <location>
        <begin position="605"/>
        <end position="658"/>
    </location>
</feature>
<dbReference type="WBParaSite" id="PTRK_0000135600.1">
    <property type="protein sequence ID" value="PTRK_0000135600.1"/>
    <property type="gene ID" value="PTRK_0000135600"/>
</dbReference>
<feature type="region of interest" description="Disordered" evidence="1">
    <location>
        <begin position="772"/>
        <end position="821"/>
    </location>
</feature>
<feature type="compositionally biased region" description="Basic and acidic residues" evidence="1">
    <location>
        <begin position="626"/>
        <end position="658"/>
    </location>
</feature>
<sequence length="1240" mass="142035">MTFHFISILDLHSTNDMLLMSLQQLSELKHNNVPSGIDIQNTSKMLLQNNDLHNSPYNKISWNEATKEKWNLQKDLECRKQQHVTYNNFNSNMSSPNIMNAKVNDNKSPITTPTFNMTQQSILQNGNNFQHSPSLNPLYNLRPTVKANNINSNNIWSPYNNVKTPLMKPSNIINESSNRNINSPNSNNISIESLNMHNSKNLTHVKKFNLDNTSNDFSPQCYVNQIQQNEALEDNTNWRNIEPSSFNYSLKIPQSQANNMFSKITENKNNYDGPLLSQFSQKDTFNNNDLINSTLPNYISTMNNLKKTSNVSSNIGGLRQGQNINILHNDHTNDLADVDKEFEQILSSVARKESTSSDNSNQYNNFPTLTVSKNQDLQSNTTTKMNKQKVPLDLPFLAPLPLNNTVVLTEYAPSSSLKNTNGKLGFSTTINFTPPGSPTLIDKNDSFNSFFVPFHGTTTNNFPSCTVNNLTPVPSITHTISEKATEPSSLANQKNNKTKNKDIKGNIKKSSTPRNKKTKEIENEEIKLLDKEKKEKEEEDFLNSLLFMPNANARNNSNIVPIYKQKSKPCYAEASLTKEDILKPKNAIDEYDFIDDEPEEILPKTVTSGEEDSEEENGSTSSKNKSQSDDKNHNTNDNETSHQKSRKNMDKNIINNKDKVSSNGVSLLKILKERKLNDQKVLTNNELLKHEICFKEHNIKTDQNCNNEIKTEIDNENKNEEIGDNSNKKKCIPPLKILSMLPASKKSPSVDENIMPAIPKLRIKIFKQEKSDSVEGNYDGKKKKKKKRKLEKDEDYMCESKGSKKKKRKKHNDDDSQSNESTNYKAQIIMFEEHGYIEFGSKNSLTVEEWNMRSKQNYSRITGNKTDKCNNILMKVRHIAPNTFIGERLKMFGEASESVGKGTFLIHKSDLSKEDIPLWKVDSQNLLQKFPAFKDSKSKTYMYKSSSTYSGWCDQLINEYMIINVNVVKQSRSECIVELPLPINDLFPVMTTIDVNDVNIFKDGKASKDNSNEEKSLILSKDDKVVENMIIYIEALLNHAISSTFLDKVKQGNDWNFLLAINEIDRINNEAKERVKQRVKWTEKLETTINDFLYCSIIDDVIFSIKKDNKPQGSTVQCQACGMKCSEKIIQFFQKCDYDRETLEIKEGKKNNNIDDIELSAMDFHICEICADLSEIYHRLTHMRFLTFMNCEEKLEELCMFDENIMVSKAISVCLKDVKWLNTIMSDYCDIWKRIQRNDI</sequence>